<evidence type="ECO:0000256" key="4">
    <source>
        <dbReference type="ARBA" id="ARBA00022989"/>
    </source>
</evidence>
<dbReference type="PANTHER" id="PTHR30572:SF4">
    <property type="entry name" value="ABC TRANSPORTER PERMEASE YTRF"/>
    <property type="match status" value="1"/>
</dbReference>
<keyword evidence="2" id="KW-1003">Cell membrane</keyword>
<organism evidence="9 10">
    <name type="scientific">Mycoplasma todarodis</name>
    <dbReference type="NCBI Taxonomy" id="1937191"/>
    <lineage>
        <taxon>Bacteria</taxon>
        <taxon>Bacillati</taxon>
        <taxon>Mycoplasmatota</taxon>
        <taxon>Mollicutes</taxon>
        <taxon>Mycoplasmataceae</taxon>
        <taxon>Mycoplasma</taxon>
    </lineage>
</organism>
<sequence length="1398" mass="157789">MRKLFKNSFKSFLGSKLAMILLSLTVFLSIAVFTMLSSTSWAFDSSYNQVISTGKLHDFTVNEKYTIDGKDGIYPVAGQTETTYQLKDNKTINNNTIVKDKKEIYTTEAKFTGLFKIEKKEKGTSAFKEIKPGLKLMLQNSKIIIDQTTKDISSIEGGIGMKIGINNKDKFDTLPNTIQINNKTQPTTTFLTTTNDEYKITLNKDWKEIEQSLIKDIFSQTMEPKDKTKVYLKMDWNNTTGSYEQALKQSKITSENDKLVKDILNSHGVREVFLDIRNPSILVLKANSDVKKMIAEGQTAINEYVSSTKSQLFKKATMAKYGKYLAKDGIKSVETIYINSGTNQYKVINTIDNKEEVDKLVMFKGKEPEKAMDMAQMKKIFLDNINKDKALAALYKQNPNNLQSSKKYKMVFDNGFGTTASFTDPTAYQAAITDGYAKEHNIEPISTEDLKEFNKLILNAGIDIKKINAIFEIPKFKKHVQKIDQTPYIITGIGTTPDFSFPIINQQNPLPNTKTQALMFTNDHGYRRIEDAFRGNQRENYLAYKFANGVTDSEKHMVMDGITEISKQHMSWGNNLDPVSGAFDTNERVILAPQRIAFLRKLKQSITTISFLTTALLGVLTAFIILMVIKKQISSKRKILGTLLANGYSKNEIAWSMTTIALIIVLVPATLGYVVGHFMQNIFINMFTNYWTLPIYNHSFSWVTLIMVVGLPLIGVILFSYVASRLALKGSLISILSDSQSKTAGWITSQVLKPLAWIGIKSKITISLFTSNLSKMLLVLVTTTIAMVAGGIAFSIMGRFNYAQRISNDKIAYSFKVDMASPTYEGGLMKRINPNQLGMQGGSWATTSSNDYSNIFVEEKADGIAKDKRISNPGSYFHIPTSNDLNEKDKVDYLRNRLQFKSLLNFEISGDLNPWKAALSSMPENQRNIADIKEKEFVKALNVWAKETNTPSILKATPSEWEEIAGLNGFLTKAVRNDYEFEPEALYSNKKTWELYKRFLFCGLKEQISRYNHNQEYHLPYFISYNNITTDNSDEVYTHIDIDFKGKNISGHEEVVNTTITGVNPKTKMVKFDEGLLKRFDDFHYDVTRDNEQVVPVIINTYFQKAYNLEEGDIIDIDIKNRADRFHSNNKHAARAMVIGIQESYDGPKLYTTQSIANAKLGWVDPIQNKEAFNGVYTTSTNPMIFQNISLYSPSGIYPGADIIRTSNAKLNDAIKAHVQSNYPNPKAADVASYLNVYSNSPYISTFSSANWAAMSRYAFKNILDLSGKLIWMVEAIAIFIAILFVAIIASMIISDNKKFISTMKVLGYRNREIRRMFFRSLIPAIILGLLIAIPITIGALFAIKAIIISFGAILVPISMIGWELILTFFLITFAFAIIYYVSMRKLGNEETLEAFKA</sequence>
<protein>
    <recommendedName>
        <fullName evidence="8">ABC3 transporter permease C-terminal domain-containing protein</fullName>
    </recommendedName>
</protein>
<keyword evidence="3 7" id="KW-0812">Transmembrane</keyword>
<feature type="transmembrane region" description="Helical" evidence="7">
    <location>
        <begin position="653"/>
        <end position="679"/>
    </location>
</feature>
<dbReference type="OrthoDB" id="403889at2"/>
<feature type="transmembrane region" description="Helical" evidence="7">
    <location>
        <begin position="609"/>
        <end position="629"/>
    </location>
</feature>
<dbReference type="InterPro" id="IPR050250">
    <property type="entry name" value="Macrolide_Exporter_MacB"/>
</dbReference>
<evidence type="ECO:0000256" key="7">
    <source>
        <dbReference type="SAM" id="Phobius"/>
    </source>
</evidence>
<dbReference type="PANTHER" id="PTHR30572">
    <property type="entry name" value="MEMBRANE COMPONENT OF TRANSPORTER-RELATED"/>
    <property type="match status" value="1"/>
</dbReference>
<evidence type="ECO:0000256" key="3">
    <source>
        <dbReference type="ARBA" id="ARBA00022692"/>
    </source>
</evidence>
<comment type="similarity">
    <text evidence="6">Belongs to the ABC-4 integral membrane protein family.</text>
</comment>
<evidence type="ECO:0000313" key="10">
    <source>
        <dbReference type="Proteomes" id="UP000291072"/>
    </source>
</evidence>
<evidence type="ECO:0000256" key="6">
    <source>
        <dbReference type="ARBA" id="ARBA00038076"/>
    </source>
</evidence>
<feature type="transmembrane region" description="Helical" evidence="7">
    <location>
        <begin position="699"/>
        <end position="723"/>
    </location>
</feature>
<evidence type="ECO:0000313" key="9">
    <source>
        <dbReference type="EMBL" id="TCG11030.1"/>
    </source>
</evidence>
<evidence type="ECO:0000256" key="2">
    <source>
        <dbReference type="ARBA" id="ARBA00022475"/>
    </source>
</evidence>
<keyword evidence="4 7" id="KW-1133">Transmembrane helix</keyword>
<evidence type="ECO:0000259" key="8">
    <source>
        <dbReference type="Pfam" id="PF02687"/>
    </source>
</evidence>
<feature type="transmembrane region" description="Helical" evidence="7">
    <location>
        <begin position="777"/>
        <end position="797"/>
    </location>
</feature>
<dbReference type="RefSeq" id="WP_131613473.1">
    <property type="nucleotide sequence ID" value="NZ_PSZP01000015.1"/>
</dbReference>
<feature type="transmembrane region" description="Helical" evidence="7">
    <location>
        <begin position="1361"/>
        <end position="1382"/>
    </location>
</feature>
<evidence type="ECO:0000256" key="1">
    <source>
        <dbReference type="ARBA" id="ARBA00004651"/>
    </source>
</evidence>
<feature type="domain" description="ABC3 transporter permease C-terminal" evidence="8">
    <location>
        <begin position="1276"/>
        <end position="1389"/>
    </location>
</feature>
<feature type="transmembrane region" description="Helical" evidence="7">
    <location>
        <begin position="1270"/>
        <end position="1294"/>
    </location>
</feature>
<accession>A0A4R0XRJ8</accession>
<evidence type="ECO:0000256" key="5">
    <source>
        <dbReference type="ARBA" id="ARBA00023136"/>
    </source>
</evidence>
<dbReference type="Proteomes" id="UP000291072">
    <property type="component" value="Unassembled WGS sequence"/>
</dbReference>
<keyword evidence="5 7" id="KW-0472">Membrane</keyword>
<name>A0A4R0XRJ8_9MOLU</name>
<feature type="transmembrane region" description="Helical" evidence="7">
    <location>
        <begin position="1322"/>
        <end position="1355"/>
    </location>
</feature>
<feature type="domain" description="ABC3 transporter permease C-terminal" evidence="8">
    <location>
        <begin position="615"/>
        <end position="729"/>
    </location>
</feature>
<reference evidence="9 10" key="1">
    <citation type="submission" date="2018-02" db="EMBL/GenBank/DDBJ databases">
        <title>Mycoplasma marinum and Mycoplasma todarodis sp. nov., moderately halophilic and psychrotolerant mycoplasmas isolated from cephalopods.</title>
        <authorList>
            <person name="Viver T."/>
        </authorList>
    </citation>
    <scope>NUCLEOTIDE SEQUENCE [LARGE SCALE GENOMIC DNA]</scope>
    <source>
        <strain evidence="9 10">5H</strain>
    </source>
</reference>
<keyword evidence="10" id="KW-1185">Reference proteome</keyword>
<dbReference type="GO" id="GO:0005886">
    <property type="term" value="C:plasma membrane"/>
    <property type="evidence" value="ECO:0007669"/>
    <property type="project" value="UniProtKB-SubCell"/>
</dbReference>
<comment type="caution">
    <text evidence="9">The sequence shown here is derived from an EMBL/GenBank/DDBJ whole genome shotgun (WGS) entry which is preliminary data.</text>
</comment>
<dbReference type="GO" id="GO:0022857">
    <property type="term" value="F:transmembrane transporter activity"/>
    <property type="evidence" value="ECO:0007669"/>
    <property type="project" value="TreeGrafter"/>
</dbReference>
<dbReference type="EMBL" id="PSZP01000015">
    <property type="protein sequence ID" value="TCG11030.1"/>
    <property type="molecule type" value="Genomic_DNA"/>
</dbReference>
<dbReference type="Pfam" id="PF02687">
    <property type="entry name" value="FtsX"/>
    <property type="match status" value="2"/>
</dbReference>
<gene>
    <name evidence="9" type="ORF">C4B25_02445</name>
</gene>
<comment type="subcellular location">
    <subcellularLocation>
        <location evidence="1">Cell membrane</location>
        <topology evidence="1">Multi-pass membrane protein</topology>
    </subcellularLocation>
</comment>
<proteinExistence type="inferred from homology"/>
<dbReference type="InterPro" id="IPR003838">
    <property type="entry name" value="ABC3_permease_C"/>
</dbReference>